<dbReference type="Proteomes" id="UP000001745">
    <property type="component" value="Unassembled WGS sequence"/>
</dbReference>
<gene>
    <name evidence="1" type="ORF">TSTA_080040</name>
</gene>
<evidence type="ECO:0000313" key="2">
    <source>
        <dbReference type="Proteomes" id="UP000001745"/>
    </source>
</evidence>
<dbReference type="RefSeq" id="XP_002342036.1">
    <property type="nucleotide sequence ID" value="XM_002341995.1"/>
</dbReference>
<dbReference type="eggNOG" id="ENOG502SJYB">
    <property type="taxonomic scope" value="Eukaryota"/>
</dbReference>
<protein>
    <submittedName>
        <fullName evidence="1">Uncharacterized protein</fullName>
    </submittedName>
</protein>
<proteinExistence type="predicted"/>
<dbReference type="STRING" id="441959.B8LXR4"/>
<keyword evidence="2" id="KW-1185">Reference proteome</keyword>
<dbReference type="InParanoid" id="B8LXR4"/>
<dbReference type="HOGENOM" id="CLU_1349696_0_0_1"/>
<accession>B8LXR4</accession>
<dbReference type="OrthoDB" id="4503105at2759"/>
<evidence type="ECO:0000313" key="1">
    <source>
        <dbReference type="EMBL" id="EED24649.1"/>
    </source>
</evidence>
<sequence>MGGGIPFKNLGHLTDGTLVPGNPDHYHGARPEQLDKQIQIELSHQIVPSTQHDLPIAPNFFLAVKGPDGSASVAKRQACYDDALGARGLHSLQTYGKDGPEFDNNAMILKPFEKVRPGIGMAGTGHWAKEQRDEAISRANEKATQEATQDIVESGAANTSFSTVCEIPNTESVASITEQSYFSFNGTNTTSTHSLRKDWDFSH</sequence>
<dbReference type="PhylomeDB" id="B8LXR4"/>
<dbReference type="AlphaFoldDB" id="B8LXR4"/>
<dbReference type="EMBL" id="EQ962652">
    <property type="protein sequence ID" value="EED24649.1"/>
    <property type="molecule type" value="Genomic_DNA"/>
</dbReference>
<name>B8LXR4_TALSN</name>
<dbReference type="VEuPathDB" id="FungiDB:TSTA_080040"/>
<dbReference type="GeneID" id="8108529"/>
<organism evidence="1 2">
    <name type="scientific">Talaromyces stipitatus (strain ATCC 10500 / CBS 375.48 / QM 6759 / NRRL 1006)</name>
    <name type="common">Penicillium stipitatum</name>
    <dbReference type="NCBI Taxonomy" id="441959"/>
    <lineage>
        <taxon>Eukaryota</taxon>
        <taxon>Fungi</taxon>
        <taxon>Dikarya</taxon>
        <taxon>Ascomycota</taxon>
        <taxon>Pezizomycotina</taxon>
        <taxon>Eurotiomycetes</taxon>
        <taxon>Eurotiomycetidae</taxon>
        <taxon>Eurotiales</taxon>
        <taxon>Trichocomaceae</taxon>
        <taxon>Talaromyces</taxon>
        <taxon>Talaromyces sect. Talaromyces</taxon>
    </lineage>
</organism>
<reference evidence="2" key="1">
    <citation type="journal article" date="2015" name="Genome Announc.">
        <title>Genome sequence of the AIDS-associated pathogen Penicillium marneffei (ATCC18224) and its near taxonomic relative Talaromyces stipitatus (ATCC10500).</title>
        <authorList>
            <person name="Nierman W.C."/>
            <person name="Fedorova-Abrams N.D."/>
            <person name="Andrianopoulos A."/>
        </authorList>
    </citation>
    <scope>NUCLEOTIDE SEQUENCE [LARGE SCALE GENOMIC DNA]</scope>
    <source>
        <strain evidence="2">ATCC 10500 / CBS 375.48 / QM 6759 / NRRL 1006</strain>
    </source>
</reference>